<dbReference type="InterPro" id="IPR001466">
    <property type="entry name" value="Beta-lactam-related"/>
</dbReference>
<dbReference type="Pfam" id="PF00144">
    <property type="entry name" value="Beta-lactamase"/>
    <property type="match status" value="1"/>
</dbReference>
<sequence>MSDLQSDVQALVDELVESGVERGVQAAVYRRGELLADAVAGVADPLAGRAFTSDTPVYVTSTGKGVISALVHLLADRGVLGYDAPIATYWPRFGTHGKHTATVRHALTHTAGVPGLPADTTAARFADWDAMCEAIAEAKPWWEPGTKIGYHPQTFMFILGQVVRGATGKSISRVLREEIGEPLGVADELFLAVPPEELPRLAVIEESAPPMELPPEMLESIPFFRVVDGYTAAPLKAMPDAAFSNRPDVLTSDSGATMSARALARVYDALLNGLISPERLREVTSPAASGQDEVTGMTATWGLGYSIGLMPSLGATTVFGMPGSGGTAGFADTASGFAVGVTKNRISAGDFSTVERVARTVMSHA</sequence>
<dbReference type="PANTHER" id="PTHR43319:SF3">
    <property type="entry name" value="BETA-LACTAMASE-RELATED DOMAIN-CONTAINING PROTEIN"/>
    <property type="match status" value="1"/>
</dbReference>
<dbReference type="Proteomes" id="UP000542210">
    <property type="component" value="Unassembled WGS sequence"/>
</dbReference>
<proteinExistence type="predicted"/>
<reference evidence="2 3" key="1">
    <citation type="submission" date="2020-08" db="EMBL/GenBank/DDBJ databases">
        <title>Sequencing the genomes of 1000 actinobacteria strains.</title>
        <authorList>
            <person name="Klenk H.-P."/>
        </authorList>
    </citation>
    <scope>NUCLEOTIDE SEQUENCE [LARGE SCALE GENOMIC DNA]</scope>
    <source>
        <strain evidence="2 3">DSM 45784</strain>
    </source>
</reference>
<keyword evidence="3" id="KW-1185">Reference proteome</keyword>
<feature type="domain" description="Beta-lactamase-related" evidence="1">
    <location>
        <begin position="9"/>
        <end position="345"/>
    </location>
</feature>
<evidence type="ECO:0000313" key="2">
    <source>
        <dbReference type="EMBL" id="MBB4698724.1"/>
    </source>
</evidence>
<dbReference type="PANTHER" id="PTHR43319">
    <property type="entry name" value="BETA-LACTAMASE-RELATED"/>
    <property type="match status" value="1"/>
</dbReference>
<dbReference type="Gene3D" id="3.40.710.10">
    <property type="entry name" value="DD-peptidase/beta-lactamase superfamily"/>
    <property type="match status" value="1"/>
</dbReference>
<gene>
    <name evidence="2" type="ORF">BJ982_000268</name>
</gene>
<dbReference type="EMBL" id="JACHND010000001">
    <property type="protein sequence ID" value="MBB4698724.1"/>
    <property type="molecule type" value="Genomic_DNA"/>
</dbReference>
<dbReference type="RefSeq" id="WP_184875775.1">
    <property type="nucleotide sequence ID" value="NZ_BOOV01000013.1"/>
</dbReference>
<dbReference type="AlphaFoldDB" id="A0A7W7G7N9"/>
<dbReference type="SUPFAM" id="SSF56601">
    <property type="entry name" value="beta-lactamase/transpeptidase-like"/>
    <property type="match status" value="1"/>
</dbReference>
<name>A0A7W7G7N9_9ACTN</name>
<organism evidence="2 3">
    <name type="scientific">Sphaerisporangium siamense</name>
    <dbReference type="NCBI Taxonomy" id="795645"/>
    <lineage>
        <taxon>Bacteria</taxon>
        <taxon>Bacillati</taxon>
        <taxon>Actinomycetota</taxon>
        <taxon>Actinomycetes</taxon>
        <taxon>Streptosporangiales</taxon>
        <taxon>Streptosporangiaceae</taxon>
        <taxon>Sphaerisporangium</taxon>
    </lineage>
</organism>
<dbReference type="InterPro" id="IPR012338">
    <property type="entry name" value="Beta-lactam/transpept-like"/>
</dbReference>
<comment type="caution">
    <text evidence="2">The sequence shown here is derived from an EMBL/GenBank/DDBJ whole genome shotgun (WGS) entry which is preliminary data.</text>
</comment>
<accession>A0A7W7G7N9</accession>
<protein>
    <submittedName>
        <fullName evidence="2">CubicO group peptidase (Beta-lactamase class C family)</fullName>
    </submittedName>
</protein>
<evidence type="ECO:0000259" key="1">
    <source>
        <dbReference type="Pfam" id="PF00144"/>
    </source>
</evidence>
<dbReference type="InterPro" id="IPR052907">
    <property type="entry name" value="Beta-lactamase/esterase"/>
</dbReference>
<evidence type="ECO:0000313" key="3">
    <source>
        <dbReference type="Proteomes" id="UP000542210"/>
    </source>
</evidence>